<evidence type="ECO:0000313" key="1">
    <source>
        <dbReference type="EMBL" id="CAC5377575.1"/>
    </source>
</evidence>
<dbReference type="AlphaFoldDB" id="A0A6J8B130"/>
<dbReference type="EMBL" id="CACVKT020002380">
    <property type="protein sequence ID" value="CAC5377575.1"/>
    <property type="molecule type" value="Genomic_DNA"/>
</dbReference>
<sequence length="289" mass="33192">MIRNLAFQHIYLQETSCNESTESLFNIEMSITATTNVTYVVASDTAEVICIWNVTSLTSLPNHTPRIPTLFGEQGKGEASYDLWRYEVDSLLKSTFVPHIVGLLIRRSLWAEKLDFGLGSEASLYQLLTKLEVNYGFSIQHDKLTEEFYSAIQNPNKEINSWAKIYYYFYIKNFTDIQLQFIHDIECADDYQLPCDLYIEVSLNILSKKGKTNAYTTLPMCIFLIVPDSKYNSIVTVLVGTNILASCIDQLDHTSGDKYLQSVQLYTPVFMALRWINLREKQLKKQNHG</sequence>
<proteinExistence type="predicted"/>
<gene>
    <name evidence="1" type="ORF">MCOR_13877</name>
</gene>
<protein>
    <submittedName>
        <fullName evidence="1">Uncharacterized protein</fullName>
    </submittedName>
</protein>
<dbReference type="Proteomes" id="UP000507470">
    <property type="component" value="Unassembled WGS sequence"/>
</dbReference>
<evidence type="ECO:0000313" key="2">
    <source>
        <dbReference type="Proteomes" id="UP000507470"/>
    </source>
</evidence>
<name>A0A6J8B130_MYTCO</name>
<dbReference type="OrthoDB" id="10063881at2759"/>
<accession>A0A6J8B130</accession>
<reference evidence="1 2" key="1">
    <citation type="submission" date="2020-06" db="EMBL/GenBank/DDBJ databases">
        <authorList>
            <person name="Li R."/>
            <person name="Bekaert M."/>
        </authorList>
    </citation>
    <scope>NUCLEOTIDE SEQUENCE [LARGE SCALE GENOMIC DNA]</scope>
    <source>
        <strain evidence="2">wild</strain>
    </source>
</reference>
<organism evidence="1 2">
    <name type="scientific">Mytilus coruscus</name>
    <name type="common">Sea mussel</name>
    <dbReference type="NCBI Taxonomy" id="42192"/>
    <lineage>
        <taxon>Eukaryota</taxon>
        <taxon>Metazoa</taxon>
        <taxon>Spiralia</taxon>
        <taxon>Lophotrochozoa</taxon>
        <taxon>Mollusca</taxon>
        <taxon>Bivalvia</taxon>
        <taxon>Autobranchia</taxon>
        <taxon>Pteriomorphia</taxon>
        <taxon>Mytilida</taxon>
        <taxon>Mytiloidea</taxon>
        <taxon>Mytilidae</taxon>
        <taxon>Mytilinae</taxon>
        <taxon>Mytilus</taxon>
    </lineage>
</organism>
<keyword evidence="2" id="KW-1185">Reference proteome</keyword>